<evidence type="ECO:0000313" key="1">
    <source>
        <dbReference type="EMBL" id="SFJ98134.1"/>
    </source>
</evidence>
<gene>
    <name evidence="1" type="ORF">SAMN04488498_101695</name>
</gene>
<keyword evidence="2" id="KW-1185">Reference proteome</keyword>
<reference evidence="1 2" key="1">
    <citation type="submission" date="2016-10" db="EMBL/GenBank/DDBJ databases">
        <authorList>
            <person name="Varghese N."/>
            <person name="Submissions S."/>
        </authorList>
    </citation>
    <scope>NUCLEOTIDE SEQUENCE [LARGE SCALE GENOMIC DNA]</scope>
    <source>
        <strain evidence="1 2">DSM 21822</strain>
    </source>
</reference>
<sequence length="103" mass="11559">MFLTNVDLVAAFSQPAMEPISDLTFELLYQQSILLNLGARFPGGLEPGVTRTCSKVVFAKFAESLVLKDESANKRSVFRKAFYHFVQVKTFRHGLRKFSNGSP</sequence>
<evidence type="ECO:0000313" key="2">
    <source>
        <dbReference type="Proteomes" id="UP000323300"/>
    </source>
</evidence>
<name>A0A1I3VRU9_9HYPH</name>
<accession>A0A1I3VRU9</accession>
<protein>
    <submittedName>
        <fullName evidence="1">Uncharacterized protein</fullName>
    </submittedName>
</protein>
<dbReference type="AlphaFoldDB" id="A0A1I3VRU9"/>
<organism evidence="1 2">
    <name type="scientific">Neomesorhizobium albiziae</name>
    <dbReference type="NCBI Taxonomy" id="335020"/>
    <lineage>
        <taxon>Bacteria</taxon>
        <taxon>Pseudomonadati</taxon>
        <taxon>Pseudomonadota</taxon>
        <taxon>Alphaproteobacteria</taxon>
        <taxon>Hyphomicrobiales</taxon>
        <taxon>Phyllobacteriaceae</taxon>
        <taxon>Neomesorhizobium</taxon>
    </lineage>
</organism>
<dbReference type="EMBL" id="FOSL01000001">
    <property type="protein sequence ID" value="SFJ98134.1"/>
    <property type="molecule type" value="Genomic_DNA"/>
</dbReference>
<proteinExistence type="predicted"/>
<dbReference type="Proteomes" id="UP000323300">
    <property type="component" value="Unassembled WGS sequence"/>
</dbReference>